<keyword evidence="2" id="KW-1133">Transmembrane helix</keyword>
<gene>
    <name evidence="3" type="ORF">UFOPK2786_00047</name>
    <name evidence="4" type="ORF">UFOPK4061_00027</name>
</gene>
<organism evidence="4">
    <name type="scientific">freshwater metagenome</name>
    <dbReference type="NCBI Taxonomy" id="449393"/>
    <lineage>
        <taxon>unclassified sequences</taxon>
        <taxon>metagenomes</taxon>
        <taxon>ecological metagenomes</taxon>
    </lineage>
</organism>
<keyword evidence="2" id="KW-0472">Membrane</keyword>
<feature type="transmembrane region" description="Helical" evidence="2">
    <location>
        <begin position="6"/>
        <end position="25"/>
    </location>
</feature>
<proteinExistence type="predicted"/>
<sequence length="165" mass="17428">MSTVSSRGVMLVGSVTFVLSVTFVMRDHERGLAMPLSEHEQRLLDQMERALYAEDPKFATSLRSASGARASRGRAALGVLGVLVGLGLILAGVTTTVIALGVGGFALMLVGAVLAYSAFRMPSVPATEQEPGAQAPAAPQQAPKSGGFMDRLEDRWRKRNEEGGL</sequence>
<keyword evidence="2" id="KW-0812">Transmembrane</keyword>
<feature type="compositionally biased region" description="Basic and acidic residues" evidence="1">
    <location>
        <begin position="150"/>
        <end position="165"/>
    </location>
</feature>
<evidence type="ECO:0000313" key="4">
    <source>
        <dbReference type="EMBL" id="CAB4996332.1"/>
    </source>
</evidence>
<reference evidence="4" key="1">
    <citation type="submission" date="2020-05" db="EMBL/GenBank/DDBJ databases">
        <authorList>
            <person name="Chiriac C."/>
            <person name="Salcher M."/>
            <person name="Ghai R."/>
            <person name="Kavagutti S V."/>
        </authorList>
    </citation>
    <scope>NUCLEOTIDE SEQUENCE</scope>
</reference>
<dbReference type="EMBL" id="CAFBPD010000002">
    <property type="protein sequence ID" value="CAB4996332.1"/>
    <property type="molecule type" value="Genomic_DNA"/>
</dbReference>
<dbReference type="Pfam" id="PF11239">
    <property type="entry name" value="DUF3040"/>
    <property type="match status" value="1"/>
</dbReference>
<accession>A0A6J7P0C1</accession>
<name>A0A6J7P0C1_9ZZZZ</name>
<evidence type="ECO:0000256" key="2">
    <source>
        <dbReference type="SAM" id="Phobius"/>
    </source>
</evidence>
<feature type="compositionally biased region" description="Low complexity" evidence="1">
    <location>
        <begin position="126"/>
        <end position="143"/>
    </location>
</feature>
<evidence type="ECO:0000313" key="3">
    <source>
        <dbReference type="EMBL" id="CAB4728825.1"/>
    </source>
</evidence>
<feature type="transmembrane region" description="Helical" evidence="2">
    <location>
        <begin position="73"/>
        <end position="91"/>
    </location>
</feature>
<protein>
    <submittedName>
        <fullName evidence="4">Unannotated protein</fullName>
    </submittedName>
</protein>
<evidence type="ECO:0000256" key="1">
    <source>
        <dbReference type="SAM" id="MobiDB-lite"/>
    </source>
</evidence>
<dbReference type="AlphaFoldDB" id="A0A6J7P0C1"/>
<feature type="transmembrane region" description="Helical" evidence="2">
    <location>
        <begin position="97"/>
        <end position="119"/>
    </location>
</feature>
<dbReference type="InterPro" id="IPR021401">
    <property type="entry name" value="DUF3040"/>
</dbReference>
<dbReference type="EMBL" id="CAEZYW010000004">
    <property type="protein sequence ID" value="CAB4728825.1"/>
    <property type="molecule type" value="Genomic_DNA"/>
</dbReference>
<feature type="region of interest" description="Disordered" evidence="1">
    <location>
        <begin position="126"/>
        <end position="165"/>
    </location>
</feature>